<feature type="domain" description="SAND" evidence="12">
    <location>
        <begin position="816"/>
        <end position="896"/>
    </location>
</feature>
<dbReference type="InterPro" id="IPR004865">
    <property type="entry name" value="HSR_dom"/>
</dbReference>
<evidence type="ECO:0000256" key="3">
    <source>
        <dbReference type="ARBA" id="ARBA00022771"/>
    </source>
</evidence>
<feature type="region of interest" description="Disordered" evidence="9">
    <location>
        <begin position="125"/>
        <end position="186"/>
    </location>
</feature>
<feature type="domain" description="PHD-type" evidence="11">
    <location>
        <begin position="920"/>
        <end position="968"/>
    </location>
</feature>
<dbReference type="AlphaFoldDB" id="A0AA88NQY2"/>
<evidence type="ECO:0000259" key="13">
    <source>
        <dbReference type="PROSITE" id="PS51414"/>
    </source>
</evidence>
<feature type="region of interest" description="Disordered" evidence="9">
    <location>
        <begin position="295"/>
        <end position="352"/>
    </location>
</feature>
<dbReference type="Pfam" id="PF03172">
    <property type="entry name" value="HSR"/>
    <property type="match status" value="1"/>
</dbReference>
<evidence type="ECO:0000256" key="6">
    <source>
        <dbReference type="ARBA" id="ARBA00023242"/>
    </source>
</evidence>
<dbReference type="Proteomes" id="UP001187315">
    <property type="component" value="Unassembled WGS sequence"/>
</dbReference>
<proteinExistence type="predicted"/>
<dbReference type="GO" id="GO:0000981">
    <property type="term" value="F:DNA-binding transcription factor activity, RNA polymerase II-specific"/>
    <property type="evidence" value="ECO:0007669"/>
    <property type="project" value="TreeGrafter"/>
</dbReference>
<evidence type="ECO:0000256" key="5">
    <source>
        <dbReference type="ARBA" id="ARBA00023117"/>
    </source>
</evidence>
<feature type="domain" description="PHD-type" evidence="11">
    <location>
        <begin position="453"/>
        <end position="505"/>
    </location>
</feature>
<dbReference type="InterPro" id="IPR000770">
    <property type="entry name" value="SAND_dom"/>
</dbReference>
<name>A0AA88NQY2_TACVA</name>
<evidence type="ECO:0000313" key="14">
    <source>
        <dbReference type="EMBL" id="KAK2864783.1"/>
    </source>
</evidence>
<feature type="domain" description="SAND" evidence="12">
    <location>
        <begin position="348"/>
        <end position="431"/>
    </location>
</feature>
<evidence type="ECO:0000256" key="9">
    <source>
        <dbReference type="SAM" id="MobiDB-lite"/>
    </source>
</evidence>
<dbReference type="PROSITE" id="PS50016">
    <property type="entry name" value="ZF_PHD_2"/>
    <property type="match status" value="2"/>
</dbReference>
<feature type="compositionally biased region" description="Basic residues" evidence="9">
    <location>
        <begin position="662"/>
        <end position="675"/>
    </location>
</feature>
<feature type="compositionally biased region" description="Low complexity" evidence="9">
    <location>
        <begin position="295"/>
        <end position="314"/>
    </location>
</feature>
<dbReference type="PROSITE" id="PS51414">
    <property type="entry name" value="HSR"/>
    <property type="match status" value="1"/>
</dbReference>
<keyword evidence="5 7" id="KW-0103">Bromodomain</keyword>
<dbReference type="InterPro" id="IPR001965">
    <property type="entry name" value="Znf_PHD"/>
</dbReference>
<evidence type="ECO:0000313" key="15">
    <source>
        <dbReference type="Proteomes" id="UP001187315"/>
    </source>
</evidence>
<dbReference type="InterPro" id="IPR019787">
    <property type="entry name" value="Znf_PHD-finger"/>
</dbReference>
<dbReference type="Pfam" id="PF01342">
    <property type="entry name" value="SAND"/>
    <property type="match status" value="4"/>
</dbReference>
<dbReference type="Gene3D" id="3.30.40.10">
    <property type="entry name" value="Zinc/RING finger domain, C3HC4 (zinc finger)"/>
    <property type="match status" value="2"/>
</dbReference>
<evidence type="ECO:0000259" key="12">
    <source>
        <dbReference type="PROSITE" id="PS50864"/>
    </source>
</evidence>
<keyword evidence="6" id="KW-0539">Nucleus</keyword>
<evidence type="ECO:0008006" key="16">
    <source>
        <dbReference type="Google" id="ProtNLM"/>
    </source>
</evidence>
<dbReference type="GO" id="GO:0005634">
    <property type="term" value="C:nucleus"/>
    <property type="evidence" value="ECO:0007669"/>
    <property type="project" value="InterPro"/>
</dbReference>
<protein>
    <recommendedName>
        <fullName evidence="16">Nuclear body protein SP140-like protein</fullName>
    </recommendedName>
</protein>
<keyword evidence="15" id="KW-1185">Reference proteome</keyword>
<dbReference type="InterPro" id="IPR013083">
    <property type="entry name" value="Znf_RING/FYVE/PHD"/>
</dbReference>
<dbReference type="PRINTS" id="PR00503">
    <property type="entry name" value="BROMODOMAIN"/>
</dbReference>
<keyword evidence="1" id="KW-0597">Phosphoprotein</keyword>
<dbReference type="SMART" id="SM00297">
    <property type="entry name" value="BROMO"/>
    <property type="match status" value="1"/>
</dbReference>
<gene>
    <name evidence="14" type="ORF">Q7C36_003937</name>
</gene>
<dbReference type="PANTHER" id="PTHR46386:SF1">
    <property type="entry name" value="NUCLEAR BODY PROTEIN SP140-LIKE PROTEIN"/>
    <property type="match status" value="1"/>
</dbReference>
<dbReference type="SUPFAM" id="SSF47370">
    <property type="entry name" value="Bromodomain"/>
    <property type="match status" value="1"/>
</dbReference>
<keyword evidence="4" id="KW-0862">Zinc</keyword>
<feature type="compositionally biased region" description="Acidic residues" evidence="9">
    <location>
        <begin position="127"/>
        <end position="136"/>
    </location>
</feature>
<evidence type="ECO:0000256" key="4">
    <source>
        <dbReference type="ARBA" id="ARBA00022833"/>
    </source>
</evidence>
<dbReference type="SMART" id="SM00258">
    <property type="entry name" value="SAND"/>
    <property type="match status" value="4"/>
</dbReference>
<dbReference type="PROSITE" id="PS50014">
    <property type="entry name" value="BROMODOMAIN_2"/>
    <property type="match status" value="1"/>
</dbReference>
<evidence type="ECO:0000259" key="10">
    <source>
        <dbReference type="PROSITE" id="PS50014"/>
    </source>
</evidence>
<dbReference type="SUPFAM" id="SSF63763">
    <property type="entry name" value="SAND domain-like"/>
    <property type="match status" value="4"/>
</dbReference>
<evidence type="ECO:0000256" key="2">
    <source>
        <dbReference type="ARBA" id="ARBA00022723"/>
    </source>
</evidence>
<sequence>MKGIHTDSMDMLDFQELTQEELKKFFHCKKTEISCMEEPRTFLNQLRDHDLVPEDLYKKVINMRSRERRKKGVYDILDWVEQKKGQCMKKFWRCVFQDHILQNYAVFRFLRNSLLDGSYKSYLTLPDTEDENDNETESVQKEEEKVKGRKGSRKRKKSDEGTEEEEEPGPSSCSTPSRKKAARKPTFCSPLKRGEKAEIWTWDLYKTTLPVTCGSKKATLHRDKLARGLECVLYEGKWFTTNEFEKVAGKGSSKNWKLSIRCQKTPLQRLIAEGHLQCPRMKRQCVWKNRRVLFPSSSSESSSSPCSVSSLEPSPMDESSDDQEEEREEDGERGANEEEENEDDGEDGEPVDLTEFQPAVLPVSCGSVTGELYKKRFTGGSRSKSIRTEERWFTPEEFVKQELTLTDGHWKKDILCHGKTLDYLVKKKILCIHSVQCKCDCCDPKDPLAQNNDDVCFICDSDGDEDGELVCCDECPRAFHNDCHLPPTHNDSNGDKWMCTFCVWKINQRMWMHMSLEQTLKSPIKQNIMRCEYLLLCLYKEDVSRAFTKDPLTTVSGYSSVMSNPMWLDRVKVKLQRKLYTTVGEFVDDIRLIFQNCQTFNRDQDVCMLGSRLSEIFEQKFLTCFKIHCEPHSDCDCCSLISMDSDMDVESGSDSDQDWRSKKGKRKRRRKRRTKSFSPQEKPTRGSKDWRRVGESLKKKQKFSVTCGSKEGILHKDRYKKSKPCILSNDRWFTPSEFEKFGGKEKNKKWKISILCSHSQVPLQTFIQEGFLSSPLFKTKRVQDQEVAEPVSRTNLIGTRSSGNRDKNRLTSTVMSETLDDLLTAESFEVRCSRGEGVLHVSRFATETRGKCIRTQDAWLTPRDFLKRYKADGNWRLDINSHGVPLGELIMKRVLEPHMVNCKCPICTENPLHMLDQKNDDVCFMCKIDGDLVCCVKCPRAFHHQCHEPALKDDTHSGHWTCCFCESV</sequence>
<accession>A0AA88NQY2</accession>
<organism evidence="14 15">
    <name type="scientific">Tachysurus vachellii</name>
    <name type="common">Darkbarbel catfish</name>
    <name type="synonym">Pelteobagrus vachellii</name>
    <dbReference type="NCBI Taxonomy" id="175792"/>
    <lineage>
        <taxon>Eukaryota</taxon>
        <taxon>Metazoa</taxon>
        <taxon>Chordata</taxon>
        <taxon>Craniata</taxon>
        <taxon>Vertebrata</taxon>
        <taxon>Euteleostomi</taxon>
        <taxon>Actinopterygii</taxon>
        <taxon>Neopterygii</taxon>
        <taxon>Teleostei</taxon>
        <taxon>Ostariophysi</taxon>
        <taxon>Siluriformes</taxon>
        <taxon>Bagridae</taxon>
        <taxon>Tachysurus</taxon>
    </lineage>
</organism>
<dbReference type="InterPro" id="IPR001487">
    <property type="entry name" value="Bromodomain"/>
</dbReference>
<feature type="compositionally biased region" description="Acidic residues" evidence="9">
    <location>
        <begin position="318"/>
        <end position="329"/>
    </location>
</feature>
<evidence type="ECO:0000256" key="7">
    <source>
        <dbReference type="PROSITE-ProRule" id="PRU00035"/>
    </source>
</evidence>
<feature type="compositionally biased region" description="Basic residues" evidence="9">
    <location>
        <begin position="147"/>
        <end position="156"/>
    </location>
</feature>
<feature type="domain" description="SAND" evidence="12">
    <location>
        <begin position="199"/>
        <end position="277"/>
    </location>
</feature>
<dbReference type="EMBL" id="JAVHJS010000003">
    <property type="protein sequence ID" value="KAK2864783.1"/>
    <property type="molecule type" value="Genomic_DNA"/>
</dbReference>
<evidence type="ECO:0000256" key="8">
    <source>
        <dbReference type="PROSITE-ProRule" id="PRU00146"/>
    </source>
</evidence>
<dbReference type="Pfam" id="PF00439">
    <property type="entry name" value="Bromodomain"/>
    <property type="match status" value="1"/>
</dbReference>
<dbReference type="GO" id="GO:0008270">
    <property type="term" value="F:zinc ion binding"/>
    <property type="evidence" value="ECO:0007669"/>
    <property type="project" value="UniProtKB-KW"/>
</dbReference>
<dbReference type="InterPro" id="IPR010919">
    <property type="entry name" value="SAND-like_dom_sf"/>
</dbReference>
<feature type="domain" description="HSR" evidence="13">
    <location>
        <begin position="3"/>
        <end position="119"/>
    </location>
</feature>
<dbReference type="PANTHER" id="PTHR46386">
    <property type="entry name" value="NUCLEAR BODY PROTEIN SP140"/>
    <property type="match status" value="1"/>
</dbReference>
<feature type="compositionally biased region" description="Basic and acidic residues" evidence="9">
    <location>
        <begin position="682"/>
        <end position="695"/>
    </location>
</feature>
<dbReference type="CDD" id="cd15541">
    <property type="entry name" value="PHD_TIF1_like"/>
    <property type="match status" value="2"/>
</dbReference>
<keyword evidence="3 8" id="KW-0863">Zinc-finger</keyword>
<feature type="domain" description="Bromo" evidence="10">
    <location>
        <begin position="558"/>
        <end position="608"/>
    </location>
</feature>
<dbReference type="InterPro" id="IPR011011">
    <property type="entry name" value="Znf_FYVE_PHD"/>
</dbReference>
<dbReference type="FunFam" id="3.10.390.10:FF:000004">
    <property type="entry name" value="Deformed epidermal autoregulatory factor 1"/>
    <property type="match status" value="1"/>
</dbReference>
<evidence type="ECO:0000256" key="1">
    <source>
        <dbReference type="ARBA" id="ARBA00022553"/>
    </source>
</evidence>
<evidence type="ECO:0000259" key="11">
    <source>
        <dbReference type="PROSITE" id="PS50016"/>
    </source>
</evidence>
<dbReference type="Gene3D" id="3.10.390.10">
    <property type="entry name" value="SAND domain-like"/>
    <property type="match status" value="4"/>
</dbReference>
<comment type="caution">
    <text evidence="14">The sequence shown here is derived from an EMBL/GenBank/DDBJ whole genome shotgun (WGS) entry which is preliminary data.</text>
</comment>
<keyword evidence="2" id="KW-0479">Metal-binding</keyword>
<feature type="domain" description="SAND" evidence="12">
    <location>
        <begin position="692"/>
        <end position="773"/>
    </location>
</feature>
<dbReference type="Pfam" id="PF00628">
    <property type="entry name" value="PHD"/>
    <property type="match status" value="1"/>
</dbReference>
<dbReference type="SMART" id="SM00249">
    <property type="entry name" value="PHD"/>
    <property type="match status" value="2"/>
</dbReference>
<feature type="region of interest" description="Disordered" evidence="9">
    <location>
        <begin position="649"/>
        <end position="695"/>
    </location>
</feature>
<dbReference type="GO" id="GO:0003677">
    <property type="term" value="F:DNA binding"/>
    <property type="evidence" value="ECO:0007669"/>
    <property type="project" value="InterPro"/>
</dbReference>
<dbReference type="PROSITE" id="PS50864">
    <property type="entry name" value="SAND"/>
    <property type="match status" value="4"/>
</dbReference>
<dbReference type="SUPFAM" id="SSF57903">
    <property type="entry name" value="FYVE/PHD zinc finger"/>
    <property type="match status" value="2"/>
</dbReference>
<dbReference type="Gene3D" id="1.20.920.10">
    <property type="entry name" value="Bromodomain-like"/>
    <property type="match status" value="1"/>
</dbReference>
<dbReference type="InterPro" id="IPR036427">
    <property type="entry name" value="Bromodomain-like_sf"/>
</dbReference>
<reference evidence="14" key="1">
    <citation type="submission" date="2023-08" db="EMBL/GenBank/DDBJ databases">
        <title>Pelteobagrus vachellii genome.</title>
        <authorList>
            <person name="Liu H."/>
        </authorList>
    </citation>
    <scope>NUCLEOTIDE SEQUENCE</scope>
    <source>
        <strain evidence="14">PRFRI_2022a</strain>
        <tissue evidence="14">Muscle</tissue>
    </source>
</reference>
<dbReference type="InterPro" id="IPR043563">
    <property type="entry name" value="Sp110/Sp140/Sp140L-like"/>
</dbReference>
<feature type="compositionally biased region" description="Acidic residues" evidence="9">
    <location>
        <begin position="337"/>
        <end position="352"/>
    </location>
</feature>